<name>A0A9N9GM94_9GLOM</name>
<evidence type="ECO:0000313" key="1">
    <source>
        <dbReference type="EMBL" id="CAG8620777.1"/>
    </source>
</evidence>
<keyword evidence="2" id="KW-1185">Reference proteome</keyword>
<gene>
    <name evidence="1" type="ORF">PBRASI_LOCUS8695</name>
</gene>
<sequence length="135" mass="15625">MGIPQCETVELQRAAILWTAQRWHAVYAADNTRNYEIIDSRVSDDCLHGNLQTELASSLLVLCMLYQMSKLKCKRSLYSCLANNVPKKENKGEEKDKTWQIFVGEPTKLISEFLENCMRTLEAEAEKKEHGKDWR</sequence>
<dbReference type="Proteomes" id="UP000789739">
    <property type="component" value="Unassembled WGS sequence"/>
</dbReference>
<dbReference type="AlphaFoldDB" id="A0A9N9GM94"/>
<evidence type="ECO:0000313" key="2">
    <source>
        <dbReference type="Proteomes" id="UP000789739"/>
    </source>
</evidence>
<organism evidence="1 2">
    <name type="scientific">Paraglomus brasilianum</name>
    <dbReference type="NCBI Taxonomy" id="144538"/>
    <lineage>
        <taxon>Eukaryota</taxon>
        <taxon>Fungi</taxon>
        <taxon>Fungi incertae sedis</taxon>
        <taxon>Mucoromycota</taxon>
        <taxon>Glomeromycotina</taxon>
        <taxon>Glomeromycetes</taxon>
        <taxon>Paraglomerales</taxon>
        <taxon>Paraglomeraceae</taxon>
        <taxon>Paraglomus</taxon>
    </lineage>
</organism>
<accession>A0A9N9GM94</accession>
<comment type="caution">
    <text evidence="1">The sequence shown here is derived from an EMBL/GenBank/DDBJ whole genome shotgun (WGS) entry which is preliminary data.</text>
</comment>
<protein>
    <submittedName>
        <fullName evidence="1">6189_t:CDS:1</fullName>
    </submittedName>
</protein>
<proteinExistence type="predicted"/>
<dbReference type="EMBL" id="CAJVPI010001616">
    <property type="protein sequence ID" value="CAG8620777.1"/>
    <property type="molecule type" value="Genomic_DNA"/>
</dbReference>
<reference evidence="1" key="1">
    <citation type="submission" date="2021-06" db="EMBL/GenBank/DDBJ databases">
        <authorList>
            <person name="Kallberg Y."/>
            <person name="Tangrot J."/>
            <person name="Rosling A."/>
        </authorList>
    </citation>
    <scope>NUCLEOTIDE SEQUENCE</scope>
    <source>
        <strain evidence="1">BR232B</strain>
    </source>
</reference>